<evidence type="ECO:0000313" key="5">
    <source>
        <dbReference type="EMBL" id="KAK2074878.1"/>
    </source>
</evidence>
<keyword evidence="6" id="KW-1185">Reference proteome</keyword>
<dbReference type="Gene3D" id="3.40.50.300">
    <property type="entry name" value="P-loop containing nucleotide triphosphate hydrolases"/>
    <property type="match status" value="1"/>
</dbReference>
<proteinExistence type="predicted"/>
<evidence type="ECO:0000256" key="1">
    <source>
        <dbReference type="SAM" id="Coils"/>
    </source>
</evidence>
<dbReference type="PANTHER" id="PTHR36681">
    <property type="entry name" value="NUCLEAR GTPASE, GERMINAL CENTER-ASSOCIATED, TANDEM DUPLICATE 3"/>
    <property type="match status" value="1"/>
</dbReference>
<organism evidence="5 6">
    <name type="scientific">Phyllachora maydis</name>
    <dbReference type="NCBI Taxonomy" id="1825666"/>
    <lineage>
        <taxon>Eukaryota</taxon>
        <taxon>Fungi</taxon>
        <taxon>Dikarya</taxon>
        <taxon>Ascomycota</taxon>
        <taxon>Pezizomycotina</taxon>
        <taxon>Sordariomycetes</taxon>
        <taxon>Sordariomycetidae</taxon>
        <taxon>Phyllachorales</taxon>
        <taxon>Phyllachoraceae</taxon>
        <taxon>Phyllachora</taxon>
    </lineage>
</organism>
<evidence type="ECO:0000259" key="3">
    <source>
        <dbReference type="Pfam" id="PF00350"/>
    </source>
</evidence>
<dbReference type="InterPro" id="IPR045063">
    <property type="entry name" value="Dynamin_N"/>
</dbReference>
<feature type="coiled-coil region" evidence="1">
    <location>
        <begin position="350"/>
        <end position="377"/>
    </location>
</feature>
<feature type="domain" description="DUF7605" evidence="4">
    <location>
        <begin position="744"/>
        <end position="900"/>
    </location>
</feature>
<dbReference type="PANTHER" id="PTHR36681:SF3">
    <property type="entry name" value="NUCLEAR GTPASE, GERMINAL CENTER-ASSOCIATED, TANDEM DUPLICATE 3"/>
    <property type="match status" value="1"/>
</dbReference>
<dbReference type="InterPro" id="IPR056024">
    <property type="entry name" value="DUF7605"/>
</dbReference>
<evidence type="ECO:0008006" key="7">
    <source>
        <dbReference type="Google" id="ProtNLM"/>
    </source>
</evidence>
<dbReference type="Pfam" id="PF24564">
    <property type="entry name" value="DUF7605"/>
    <property type="match status" value="1"/>
</dbReference>
<dbReference type="AlphaFoldDB" id="A0AAD9ICB7"/>
<comment type="caution">
    <text evidence="5">The sequence shown here is derived from an EMBL/GenBank/DDBJ whole genome shotgun (WGS) entry which is preliminary data.</text>
</comment>
<keyword evidence="1" id="KW-0175">Coiled coil</keyword>
<feature type="domain" description="Dynamin N-terminal" evidence="3">
    <location>
        <begin position="58"/>
        <end position="300"/>
    </location>
</feature>
<evidence type="ECO:0000256" key="2">
    <source>
        <dbReference type="SAM" id="MobiDB-lite"/>
    </source>
</evidence>
<evidence type="ECO:0000259" key="4">
    <source>
        <dbReference type="Pfam" id="PF24564"/>
    </source>
</evidence>
<dbReference type="SUPFAM" id="SSF52540">
    <property type="entry name" value="P-loop containing nucleoside triphosphate hydrolases"/>
    <property type="match status" value="1"/>
</dbReference>
<evidence type="ECO:0000313" key="6">
    <source>
        <dbReference type="Proteomes" id="UP001217918"/>
    </source>
</evidence>
<feature type="region of interest" description="Disordered" evidence="2">
    <location>
        <begin position="399"/>
        <end position="440"/>
    </location>
</feature>
<gene>
    <name evidence="5" type="ORF">P8C59_009049</name>
</gene>
<dbReference type="EMBL" id="JAQQPM010000008">
    <property type="protein sequence ID" value="KAK2074878.1"/>
    <property type="molecule type" value="Genomic_DNA"/>
</dbReference>
<dbReference type="Pfam" id="PF00350">
    <property type="entry name" value="Dynamin_N"/>
    <property type="match status" value="1"/>
</dbReference>
<reference evidence="5" key="1">
    <citation type="journal article" date="2023" name="Mol. Plant Microbe Interact.">
        <title>Elucidating the Obligate Nature and Biological Capacity of an Invasive Fungal Corn Pathogen.</title>
        <authorList>
            <person name="MacCready J.S."/>
            <person name="Roggenkamp E.M."/>
            <person name="Gdanetz K."/>
            <person name="Chilvers M.I."/>
        </authorList>
    </citation>
    <scope>NUCLEOTIDE SEQUENCE</scope>
    <source>
        <strain evidence="5">PM02</strain>
    </source>
</reference>
<sequence>MQSTSPDLLEQHFYVARDIAEQLLQHLSELKDTNTAVLRLVRSITELLGQGEPSRTVIGVLGNTGSGKSSTINALLGEHKLLPTNCMRACTAVPTEVTWNPSDDPAERYRAHVEFISQEAWRNELQHLFLEVRDENGVPNPDIRHSGTDASVAWAKIKSVYPHYTKETLGSIKDVDQLVAEPAVKHLLGSVKTVKSGSAEEFQQLVQAYVDSKDAVTGKRIKTGGGARTPTELWPLIQRVRIYSKAEVLSKGVVLVDLPGCGDSNEARSTVASKYQENCTRLWIVAPITRAVDDKVAQKLLGDSFKMQLKYDGAYSNITFICTKTDEIDFTEAVNSLQLEDEVGQFNSKRQALGQELEALAREEAQSREDLSKARASKQQVTNDLTTWKALRDRCRQGQTVFPPIEKPQAAKRKPCSAPAAEPPRKTPAFPGGRVMRSRPPPMLIVEDDEEEDEDSTPGEESVGQTALTLDEIDSRIQELITRKKGLASECQTLVRFINEQTLTKCLKQEERLAIDANFNAMCVKQRNEFSCSTIKDHFARGVRELDMEAADEEDEDDDAVAARAEKGKKYDDLAKSLAVFCTSSRAYMQMSTAADAGSGSDIHMGPASAATDSIPKGFVTLEDTQIPQLRAHAMDLTVNPRIANCRKSLNGLLTVMQSAMAWLRGQGKQIVWVEPEAGKVEALEKRLEQLKLNLQHAAKKTKDDLGNNFTKHLFTISSSQANRAAKEVMPIIEGWGKPRKDGGYAYSTYRAVCRQNGRYGRKDRDTIDFNEEIARVVMRHLGNGWERAFNNTDLILGAFGRTAKACLEAFHHATLESFPDQKNGSAFARIQLLAPQLQAYIQGIDESLVNHQEAIQAVRCEAWRQFTPSVQTKMKPGYKAACQEKGKGCFVLMKDHVVGQAAQLGPKLYKSGLNDMQKTLREHCAQLERDMNAAVQSTVENMSSDYINSISRLEVPTIPEEVARPVMQILRGADAQFGAQSAGAAGSGADGTVG</sequence>
<accession>A0AAD9ICB7</accession>
<dbReference type="InterPro" id="IPR027417">
    <property type="entry name" value="P-loop_NTPase"/>
</dbReference>
<dbReference type="Proteomes" id="UP001217918">
    <property type="component" value="Unassembled WGS sequence"/>
</dbReference>
<protein>
    <recommendedName>
        <fullName evidence="7">Nuclear GTPase SLIP-GC</fullName>
    </recommendedName>
</protein>
<name>A0AAD9ICB7_9PEZI</name>